<name>A0A816PYY6_9BILA</name>
<dbReference type="Proteomes" id="UP000663842">
    <property type="component" value="Unassembled WGS sequence"/>
</dbReference>
<sequence>MDGESNDLDIGINTVEEEQEMISSTVSTSTLTATTTVNHKLKKKKCTINLLKTLFETTSTIAKSLSCAKTKSRAIACNVLAPYFTRQKVNEYFSDIGVNIGYLDFIEDSRETALDIFNNTIKVIENHQLQVQNLTSIGADNAKVNFGEYHSVFKLFKDRLPNIFKDK</sequence>
<evidence type="ECO:0000313" key="1">
    <source>
        <dbReference type="EMBL" id="CAF2055529.1"/>
    </source>
</evidence>
<evidence type="ECO:0000313" key="2">
    <source>
        <dbReference type="EMBL" id="CAF4279737.1"/>
    </source>
</evidence>
<dbReference type="Proteomes" id="UP000663887">
    <property type="component" value="Unassembled WGS sequence"/>
</dbReference>
<dbReference type="AlphaFoldDB" id="A0A816PYY6"/>
<protein>
    <submittedName>
        <fullName evidence="1">Uncharacterized protein</fullName>
    </submittedName>
</protein>
<organism evidence="1 3">
    <name type="scientific">Rotaria magnacalcarata</name>
    <dbReference type="NCBI Taxonomy" id="392030"/>
    <lineage>
        <taxon>Eukaryota</taxon>
        <taxon>Metazoa</taxon>
        <taxon>Spiralia</taxon>
        <taxon>Gnathifera</taxon>
        <taxon>Rotifera</taxon>
        <taxon>Eurotatoria</taxon>
        <taxon>Bdelloidea</taxon>
        <taxon>Philodinida</taxon>
        <taxon>Philodinidae</taxon>
        <taxon>Rotaria</taxon>
    </lineage>
</organism>
<accession>A0A816PYY6</accession>
<evidence type="ECO:0000313" key="3">
    <source>
        <dbReference type="Proteomes" id="UP000663887"/>
    </source>
</evidence>
<reference evidence="1" key="1">
    <citation type="submission" date="2021-02" db="EMBL/GenBank/DDBJ databases">
        <authorList>
            <person name="Nowell W R."/>
        </authorList>
    </citation>
    <scope>NUCLEOTIDE SEQUENCE</scope>
</reference>
<comment type="caution">
    <text evidence="1">The sequence shown here is derived from an EMBL/GenBank/DDBJ whole genome shotgun (WGS) entry which is preliminary data.</text>
</comment>
<dbReference type="EMBL" id="CAJOBF010009701">
    <property type="protein sequence ID" value="CAF4279737.1"/>
    <property type="molecule type" value="Genomic_DNA"/>
</dbReference>
<dbReference type="EMBL" id="CAJNRG010003281">
    <property type="protein sequence ID" value="CAF2055529.1"/>
    <property type="molecule type" value="Genomic_DNA"/>
</dbReference>
<proteinExistence type="predicted"/>
<gene>
    <name evidence="2" type="ORF">UXM345_LOCUS32276</name>
    <name evidence="1" type="ORF">XDN619_LOCUS9579</name>
</gene>